<feature type="transmembrane region" description="Helical" evidence="2">
    <location>
        <begin position="118"/>
        <end position="140"/>
    </location>
</feature>
<evidence type="ECO:0000313" key="4">
    <source>
        <dbReference type="Proteomes" id="UP000813461"/>
    </source>
</evidence>
<evidence type="ECO:0000256" key="1">
    <source>
        <dbReference type="SAM" id="MobiDB-lite"/>
    </source>
</evidence>
<comment type="caution">
    <text evidence="3">The sequence shown here is derived from an EMBL/GenBank/DDBJ whole genome shotgun (WGS) entry which is preliminary data.</text>
</comment>
<feature type="transmembrane region" description="Helical" evidence="2">
    <location>
        <begin position="231"/>
        <end position="254"/>
    </location>
</feature>
<gene>
    <name evidence="3" type="ORF">FB567DRAFT_512310</name>
</gene>
<accession>A0A8K0RK49</accession>
<dbReference type="EMBL" id="JAGMVJ010000001">
    <property type="protein sequence ID" value="KAH7095322.1"/>
    <property type="molecule type" value="Genomic_DNA"/>
</dbReference>
<evidence type="ECO:0000256" key="2">
    <source>
        <dbReference type="SAM" id="Phobius"/>
    </source>
</evidence>
<sequence>MAFYSTSQDTDPWLCDPVQTSDASNTPYREDDHTGSQPFLQQPWIEQVKSGNGVRNAYRVDSDDTLTQEASRRRKLFGNMRNPTDPTQYKVPTEYQKLEQGENLTAREYRRRRQRVRILLNSSSRLFLTALLCGLCGLVLKRYESIGDLTSGQSQWLNVLMTTLPLFIGLNYRSSLQSYARILRWWILARWDWKLRQFDLILDVASTKAILKLFWNARRQVRSYLPTMTQVACVAWLIINLAGAVGIALLSLTYQLEQSQGILMRNGNVSILDVNNETAWAESAYYYGSASSPVLLFPFAVLVGRSNMAGLNATTDTTGRPAKCRNCTTWKYTFQDWDPTSGLTGQSERWTTSSASCVGHPVLDYTNTSIIYADERNDTKSWDVPWVGEPWSANKTFWSAGVGASYIHDFKAECGPRCARMYIISTQYFKAPPYWLYNCTNTVGQIEGNNPYAKLSDLSARALAASSASYRNSSTGLWTNNVQYDWSNPWVLHPGSNPKNKPNEEIFAATSLAQFSLTSIGNVDKIDEVDIPAEVITRKQLRKMVQGKRPYQALKLSVTWSYAIAIICAVPALQLLVFLTIIFVANDVVVKDESHLNTARLLGPIAQRMSHRGSLLQVEEVVESMGDPNARYRYGWEQRDGLLRVGVLEKLAGLVIGRKERKFPEGLYD</sequence>
<keyword evidence="2" id="KW-0472">Membrane</keyword>
<proteinExistence type="predicted"/>
<keyword evidence="2" id="KW-0812">Transmembrane</keyword>
<reference evidence="3" key="1">
    <citation type="journal article" date="2021" name="Nat. Commun.">
        <title>Genetic determinants of endophytism in the Arabidopsis root mycobiome.</title>
        <authorList>
            <person name="Mesny F."/>
            <person name="Miyauchi S."/>
            <person name="Thiergart T."/>
            <person name="Pickel B."/>
            <person name="Atanasova L."/>
            <person name="Karlsson M."/>
            <person name="Huettel B."/>
            <person name="Barry K.W."/>
            <person name="Haridas S."/>
            <person name="Chen C."/>
            <person name="Bauer D."/>
            <person name="Andreopoulos W."/>
            <person name="Pangilinan J."/>
            <person name="LaButti K."/>
            <person name="Riley R."/>
            <person name="Lipzen A."/>
            <person name="Clum A."/>
            <person name="Drula E."/>
            <person name="Henrissat B."/>
            <person name="Kohler A."/>
            <person name="Grigoriev I.V."/>
            <person name="Martin F.M."/>
            <person name="Hacquard S."/>
        </authorList>
    </citation>
    <scope>NUCLEOTIDE SEQUENCE</scope>
    <source>
        <strain evidence="3">MPI-SDFR-AT-0120</strain>
    </source>
</reference>
<keyword evidence="4" id="KW-1185">Reference proteome</keyword>
<feature type="compositionally biased region" description="Polar residues" evidence="1">
    <location>
        <begin position="1"/>
        <end position="10"/>
    </location>
</feature>
<protein>
    <submittedName>
        <fullName evidence="3">Uncharacterized protein</fullName>
    </submittedName>
</protein>
<feature type="region of interest" description="Disordered" evidence="1">
    <location>
        <begin position="1"/>
        <end position="37"/>
    </location>
</feature>
<dbReference type="AlphaFoldDB" id="A0A8K0RK49"/>
<dbReference type="OrthoDB" id="3596604at2759"/>
<dbReference type="Proteomes" id="UP000813461">
    <property type="component" value="Unassembled WGS sequence"/>
</dbReference>
<evidence type="ECO:0000313" key="3">
    <source>
        <dbReference type="EMBL" id="KAH7095322.1"/>
    </source>
</evidence>
<organism evidence="3 4">
    <name type="scientific">Paraphoma chrysanthemicola</name>
    <dbReference type="NCBI Taxonomy" id="798071"/>
    <lineage>
        <taxon>Eukaryota</taxon>
        <taxon>Fungi</taxon>
        <taxon>Dikarya</taxon>
        <taxon>Ascomycota</taxon>
        <taxon>Pezizomycotina</taxon>
        <taxon>Dothideomycetes</taxon>
        <taxon>Pleosporomycetidae</taxon>
        <taxon>Pleosporales</taxon>
        <taxon>Pleosporineae</taxon>
        <taxon>Phaeosphaeriaceae</taxon>
        <taxon>Paraphoma</taxon>
    </lineage>
</organism>
<keyword evidence="2" id="KW-1133">Transmembrane helix</keyword>
<name>A0A8K0RK49_9PLEO</name>
<feature type="transmembrane region" description="Helical" evidence="2">
    <location>
        <begin position="155"/>
        <end position="172"/>
    </location>
</feature>
<feature type="compositionally biased region" description="Polar residues" evidence="1">
    <location>
        <begin position="18"/>
        <end position="27"/>
    </location>
</feature>
<feature type="transmembrane region" description="Helical" evidence="2">
    <location>
        <begin position="558"/>
        <end position="585"/>
    </location>
</feature>